<proteinExistence type="predicted"/>
<gene>
    <name evidence="2" type="ORF">NDU88_005135</name>
</gene>
<evidence type="ECO:0000313" key="2">
    <source>
        <dbReference type="EMBL" id="KAJ1217541.1"/>
    </source>
</evidence>
<name>A0AAV7WXE9_PLEWA</name>
<reference evidence="2" key="1">
    <citation type="journal article" date="2022" name="bioRxiv">
        <title>Sequencing and chromosome-scale assembly of the giantPleurodeles waltlgenome.</title>
        <authorList>
            <person name="Brown T."/>
            <person name="Elewa A."/>
            <person name="Iarovenko S."/>
            <person name="Subramanian E."/>
            <person name="Araus A.J."/>
            <person name="Petzold A."/>
            <person name="Susuki M."/>
            <person name="Suzuki K.-i.T."/>
            <person name="Hayashi T."/>
            <person name="Toyoda A."/>
            <person name="Oliveira C."/>
            <person name="Osipova E."/>
            <person name="Leigh N.D."/>
            <person name="Simon A."/>
            <person name="Yun M.H."/>
        </authorList>
    </citation>
    <scope>NUCLEOTIDE SEQUENCE</scope>
    <source>
        <strain evidence="2">20211129_DDA</strain>
        <tissue evidence="2">Liver</tissue>
    </source>
</reference>
<dbReference type="AlphaFoldDB" id="A0AAV7WXE9"/>
<organism evidence="2 3">
    <name type="scientific">Pleurodeles waltl</name>
    <name type="common">Iberian ribbed newt</name>
    <dbReference type="NCBI Taxonomy" id="8319"/>
    <lineage>
        <taxon>Eukaryota</taxon>
        <taxon>Metazoa</taxon>
        <taxon>Chordata</taxon>
        <taxon>Craniata</taxon>
        <taxon>Vertebrata</taxon>
        <taxon>Euteleostomi</taxon>
        <taxon>Amphibia</taxon>
        <taxon>Batrachia</taxon>
        <taxon>Caudata</taxon>
        <taxon>Salamandroidea</taxon>
        <taxon>Salamandridae</taxon>
        <taxon>Pleurodelinae</taxon>
        <taxon>Pleurodeles</taxon>
    </lineage>
</organism>
<dbReference type="EMBL" id="JANPWB010000001">
    <property type="protein sequence ID" value="KAJ1217541.1"/>
    <property type="molecule type" value="Genomic_DNA"/>
</dbReference>
<sequence>MCLWVQPIECARVRLHGNLGGQKARSRSRERGRRVCGGGSKCGNGEYRGHCGRVWKVRQDSRTEGTPSTICTPRVRYRREDQDCRGPDHGRRRSAPGSRTLTPATLQGKCGRVSAFESAYAGTWEVKEPVRASEKEDGGCVEEDRKCGNGEYRGRRGRVWKVRQDSRTDGTPSTICTPRVRYRREDQDCRGPAQG</sequence>
<feature type="region of interest" description="Disordered" evidence="1">
    <location>
        <begin position="81"/>
        <end position="102"/>
    </location>
</feature>
<accession>A0AAV7WXE9</accession>
<keyword evidence="3" id="KW-1185">Reference proteome</keyword>
<evidence type="ECO:0000313" key="3">
    <source>
        <dbReference type="Proteomes" id="UP001066276"/>
    </source>
</evidence>
<comment type="caution">
    <text evidence="2">The sequence shown here is derived from an EMBL/GenBank/DDBJ whole genome shotgun (WGS) entry which is preliminary data.</text>
</comment>
<evidence type="ECO:0000256" key="1">
    <source>
        <dbReference type="SAM" id="MobiDB-lite"/>
    </source>
</evidence>
<dbReference type="Proteomes" id="UP001066276">
    <property type="component" value="Chromosome 1_1"/>
</dbReference>
<protein>
    <submittedName>
        <fullName evidence="2">Uncharacterized protein</fullName>
    </submittedName>
</protein>